<dbReference type="EMBL" id="JYDP01000004">
    <property type="protein sequence ID" value="KRZ17995.1"/>
    <property type="molecule type" value="Genomic_DNA"/>
</dbReference>
<evidence type="ECO:0000259" key="6">
    <source>
        <dbReference type="Pfam" id="PF04821"/>
    </source>
</evidence>
<dbReference type="GO" id="GO:0043111">
    <property type="term" value="P:replication fork arrest"/>
    <property type="evidence" value="ECO:0007669"/>
    <property type="project" value="TreeGrafter"/>
</dbReference>
<dbReference type="STRING" id="268475.A0A0V1I543"/>
<dbReference type="Pfam" id="PF26019">
    <property type="entry name" value="HTH_TIMELESS"/>
    <property type="match status" value="2"/>
</dbReference>
<dbReference type="GO" id="GO:0003677">
    <property type="term" value="F:DNA binding"/>
    <property type="evidence" value="ECO:0007669"/>
    <property type="project" value="TreeGrafter"/>
</dbReference>
<protein>
    <submittedName>
        <fullName evidence="8">Protein timeless-like protein</fullName>
    </submittedName>
</protein>
<evidence type="ECO:0000256" key="5">
    <source>
        <dbReference type="SAM" id="MobiDB-lite"/>
    </source>
</evidence>
<dbReference type="GO" id="GO:0048511">
    <property type="term" value="P:rhythmic process"/>
    <property type="evidence" value="ECO:0007669"/>
    <property type="project" value="UniProtKB-KW"/>
</dbReference>
<dbReference type="InterPro" id="IPR006906">
    <property type="entry name" value="Timeless_N"/>
</dbReference>
<evidence type="ECO:0000259" key="7">
    <source>
        <dbReference type="Pfam" id="PF05029"/>
    </source>
</evidence>
<proteinExistence type="inferred from homology"/>
<dbReference type="GO" id="GO:0031298">
    <property type="term" value="C:replication fork protection complex"/>
    <property type="evidence" value="ECO:0007669"/>
    <property type="project" value="TreeGrafter"/>
</dbReference>
<gene>
    <name evidence="8" type="primary">TIMELESS</name>
    <name evidence="8" type="ORF">T11_18352</name>
</gene>
<dbReference type="InterPro" id="IPR007725">
    <property type="entry name" value="TIMELESS_C"/>
</dbReference>
<feature type="domain" description="Timeless C-terminal" evidence="7">
    <location>
        <begin position="1032"/>
        <end position="1102"/>
    </location>
</feature>
<dbReference type="PANTHER" id="PTHR22940">
    <property type="entry name" value="TIMEOUT/TIMELESS-2"/>
    <property type="match status" value="1"/>
</dbReference>
<dbReference type="PANTHER" id="PTHR22940:SF4">
    <property type="entry name" value="PROTEIN TIMELESS HOMOLOG"/>
    <property type="match status" value="1"/>
</dbReference>
<feature type="region of interest" description="Disordered" evidence="5">
    <location>
        <begin position="526"/>
        <end position="556"/>
    </location>
</feature>
<dbReference type="OrthoDB" id="310853at2759"/>
<comment type="similarity">
    <text evidence="2">Belongs to the timeless family.</text>
</comment>
<evidence type="ECO:0000256" key="2">
    <source>
        <dbReference type="ARBA" id="ARBA00008174"/>
    </source>
</evidence>
<feature type="region of interest" description="Disordered" evidence="5">
    <location>
        <begin position="1264"/>
        <end position="1304"/>
    </location>
</feature>
<dbReference type="Proteomes" id="UP000055024">
    <property type="component" value="Unassembled WGS sequence"/>
</dbReference>
<feature type="domain" description="Timeless N-terminal" evidence="6">
    <location>
        <begin position="23"/>
        <end position="276"/>
    </location>
</feature>
<dbReference type="GO" id="GO:0000076">
    <property type="term" value="P:DNA replication checkpoint signaling"/>
    <property type="evidence" value="ECO:0007669"/>
    <property type="project" value="TreeGrafter"/>
</dbReference>
<name>A0A0V1I543_9BILA</name>
<sequence>MDKVSTDLQVAVTSIGFKDAESYLKEPDCLETLKDLSYFLRHDDSECTARKFIGSSNIVENDLVPLIILYSDDAALFDETLKLLVNLTQSADLFFSNDNTNISVNQAKQLMVKHLQISQHAFTDERFFKVLVSKMKSLIKKKWQDREEDETMIIQRILVLAKQVLSVPLATVDTICSYSSTCHDRIIKAIDRSGFGDILLDMSTSHANREFHATILEIAVAMLKYQKVEDVVKAVPDSNSLQQDEEERLKEKLKNSQYKLHGYSGRPSNFRGSYTVAGVKAIGGLNDIVVNKPVTSESSLSHDSKKKRKAVAKNRAPIETTLEPVKRSSPSVRIFLKSFCLRFIKKAFVSVMNNVYQFLHRAEGESGLKMELCYFWALRFFLHFYRYFYQNLGCAWRVISINLFHFVQERILSNIEKMKIDKPNARLFGRRAHHALKTYAQLLSVLWLMSQKVGDEAAVVASDIQRCLFRVVEYREVFINLLKLYNPTCLSKEYLRDLLEALHFHLKMLEFYCSLHGGSLVVQRKLKRTKKKKKNSKDSDDKESHNENENNEADQDAKKAELWSRLSLELDKILIMNSNLPADVVPFDAATDVSEIERQTTAKQRIQKALLAEDIEEALALLRASRELWPTEQEFGTAETEIEVLKSALYSAELDDDQNDVAVVGVEDNDADSVEDEELCENDEEDEENGITEVIREVHFQITDFIQRLANPIFLHWYVWLLKDFRKNSNSVNSCIVSMLSRVAFDLNVAPLLYQASLFRIFQQVDELNKANINVERNRQLTTFAKRLLKQFFQDAEVNPNIYVEILFWKHFKESYEISYGYGSYDKKGASSKVIASAILESKIENLFHKFLEEPEKNTTDVADYIVENLDNTASRRTIVRVLRGLNLAFEDYLLKKKSSKSSTKRVWSVEEEEELKSLYEDFKNSKDVIDMICQNLSGAHSKRAVSKKLNELGLEVLKKYKRKKNEILDRSESESDESNMRLLPNLEQHVSSDEESFNEEVSNSAKTFQDFNLLSPTMAGAIKCIKEDHTVVHWVRQCILEAINNQLKEDFIPLIPECQEHYRIIQKLEFSKTLIKLGFLSPKMTNQRYWCIPSSTSMDRLKLIAEQLNNSERIDIQIDWFASFARVHSTDSKEIEMHSECQLESENKSISRHELISNKKNFEKLRKLYAAKRQRNSVFNADDALDSTTSSDQLKSPIAKRPRGSGVEEILDIEQETEEMVINRQGDTTEVVANSAALKFKHSTFIESSEDSEDEMFTAKCEQAATSTQVEHSDSELDLTTELRKVPAISDDDDDDDDDDLPIFSVKKSSRVITTFSDED</sequence>
<evidence type="ECO:0000313" key="8">
    <source>
        <dbReference type="EMBL" id="KRZ17995.1"/>
    </source>
</evidence>
<evidence type="ECO:0000256" key="3">
    <source>
        <dbReference type="ARBA" id="ARBA00023242"/>
    </source>
</evidence>
<dbReference type="Pfam" id="PF04821">
    <property type="entry name" value="TIMELESS"/>
    <property type="match status" value="1"/>
</dbReference>
<keyword evidence="9" id="KW-1185">Reference proteome</keyword>
<dbReference type="GO" id="GO:0006281">
    <property type="term" value="P:DNA repair"/>
    <property type="evidence" value="ECO:0007669"/>
    <property type="project" value="TreeGrafter"/>
</dbReference>
<keyword evidence="4" id="KW-0131">Cell cycle</keyword>
<dbReference type="Pfam" id="PF05029">
    <property type="entry name" value="TIMELESS_C"/>
    <property type="match status" value="1"/>
</dbReference>
<evidence type="ECO:0000256" key="4">
    <source>
        <dbReference type="ARBA" id="ARBA00023306"/>
    </source>
</evidence>
<organism evidence="8 9">
    <name type="scientific">Trichinella zimbabwensis</name>
    <dbReference type="NCBI Taxonomy" id="268475"/>
    <lineage>
        <taxon>Eukaryota</taxon>
        <taxon>Metazoa</taxon>
        <taxon>Ecdysozoa</taxon>
        <taxon>Nematoda</taxon>
        <taxon>Enoplea</taxon>
        <taxon>Dorylaimia</taxon>
        <taxon>Trichinellida</taxon>
        <taxon>Trichinellidae</taxon>
        <taxon>Trichinella</taxon>
    </lineage>
</organism>
<comment type="subcellular location">
    <subcellularLocation>
        <location evidence="1">Nucleus</location>
    </subcellularLocation>
</comment>
<reference evidence="8 9" key="1">
    <citation type="submission" date="2015-01" db="EMBL/GenBank/DDBJ databases">
        <title>Evolution of Trichinella species and genotypes.</title>
        <authorList>
            <person name="Korhonen P.K."/>
            <person name="Edoardo P."/>
            <person name="Giuseppe L.R."/>
            <person name="Gasser R.B."/>
        </authorList>
    </citation>
    <scope>NUCLEOTIDE SEQUENCE [LARGE SCALE GENOMIC DNA]</scope>
    <source>
        <strain evidence="8">ISS1029</strain>
    </source>
</reference>
<feature type="compositionally biased region" description="Basic and acidic residues" evidence="5">
    <location>
        <begin position="536"/>
        <end position="548"/>
    </location>
</feature>
<feature type="compositionally biased region" description="Acidic residues" evidence="5">
    <location>
        <begin position="1291"/>
        <end position="1302"/>
    </location>
</feature>
<accession>A0A0V1I543</accession>
<feature type="compositionally biased region" description="Basic and acidic residues" evidence="5">
    <location>
        <begin position="1272"/>
        <end position="1286"/>
    </location>
</feature>
<keyword evidence="3" id="KW-0539">Nucleus</keyword>
<feature type="region of interest" description="Disordered" evidence="5">
    <location>
        <begin position="1183"/>
        <end position="1204"/>
    </location>
</feature>
<feature type="compositionally biased region" description="Basic residues" evidence="5">
    <location>
        <begin position="526"/>
        <end position="535"/>
    </location>
</feature>
<evidence type="ECO:0000256" key="1">
    <source>
        <dbReference type="ARBA" id="ARBA00004123"/>
    </source>
</evidence>
<evidence type="ECO:0000313" key="9">
    <source>
        <dbReference type="Proteomes" id="UP000055024"/>
    </source>
</evidence>
<comment type="caution">
    <text evidence="8">The sequence shown here is derived from an EMBL/GenBank/DDBJ whole genome shotgun (WGS) entry which is preliminary data.</text>
</comment>
<dbReference type="InterPro" id="IPR044998">
    <property type="entry name" value="Timeless"/>
</dbReference>